<proteinExistence type="predicted"/>
<keyword evidence="1" id="KW-0812">Transmembrane</keyword>
<evidence type="ECO:0000313" key="2">
    <source>
        <dbReference type="EMBL" id="KNZ50544.1"/>
    </source>
</evidence>
<accession>A0A0L6UPU0</accession>
<sequence length="991" mass="112556">MNVKRSFNWKKGRGYQGANNHISNTVHQSLVGSLLEKGWSNNRSFLGVPACQLQSFEQSFLGITSLTKSLFKTIGAVSELINSKIPVIFFILFLFINPKQNRRVLFLPYQVECSHLWLISSSRSFSVLSLKGHTLTQKLTDISVLIGCDKVPLLPMDDEVIGYSDMDKVIFLCLLFSVYTGPRGDVNCEDGERGKEAYALIGGTLEGMVLIHERRFYCKEWGIFLFLHNERRSLPICSEAQCIVVGAVPRTLVQASLRPWRKHPGQKAGGARTRWRELMRSILVGATAEARMVTSGGNVRWCREGWARQKRIDLSTRSACGETVPLYKTYIAVTVELVSLAFSPRYLPGATSARPLIVCHYILFLYHHTGKEFWAETLNDLVDPRASKAHSTKCERKGKTDHPKSLSPRTDCISAEIRHTRFYSTSKNSFQWGCKKDKSNMGEAFQPRERLVQLEREQPNPKETNEYLLVRVTRDLGRQQLFIVIIIIITISVVIDGGRRRVKESLAFPRLAQGHSSCSTWSQVAAGMRSSSPSSSSSSCCCLSASSSWGLSGGLKRPIGFWAAGCGGRRGLGCADESTRLLAGVARSLPFCMDARRWCWAAGWLERAEEESTRLLAGVTGRSFSRTFRWREPAASFDGPTCSPWVLASTHSRPPREICGWGERWIRLRRRHTQPVSTTGKALGAHKISPSVDETDSLRLLYFDGKFLLRYLQGNVIFLTLKVLTIKCCQRIKDGNFLFFLRHFMKTLVVNQFFRGGFYIACHLTNQKVNHDKEQEKVLFHFNKCCDDRLRITDEGSVDLCIQIGTNIRVLCYPLFDFCISSWVNFFVFDFVEPIFLPKKLVIKLQNYRKEIPCDLNSLTFWTLLSGRCLEFGLKLVTMSRILLHEYLRISFTRVRRFHTSGFSMGKSWGHVPLLPCLRLVVDCFLENYRNISYHSECNQCSINGYTIFRTEMGSFCIGVKDKNKLIIPTLINHLIHPTPLSLHIQTQATF</sequence>
<keyword evidence="1" id="KW-0472">Membrane</keyword>
<keyword evidence="3" id="KW-1185">Reference proteome</keyword>
<feature type="transmembrane region" description="Helical" evidence="1">
    <location>
        <begin position="74"/>
        <end position="96"/>
    </location>
</feature>
<dbReference type="AlphaFoldDB" id="A0A0L6UPU0"/>
<dbReference type="Proteomes" id="UP000037035">
    <property type="component" value="Unassembled WGS sequence"/>
</dbReference>
<evidence type="ECO:0000256" key="1">
    <source>
        <dbReference type="SAM" id="Phobius"/>
    </source>
</evidence>
<protein>
    <submittedName>
        <fullName evidence="2">Uncharacterized protein</fullName>
    </submittedName>
</protein>
<dbReference type="VEuPathDB" id="FungiDB:VP01_435g2"/>
<reference evidence="2 3" key="1">
    <citation type="submission" date="2015-08" db="EMBL/GenBank/DDBJ databases">
        <title>Next Generation Sequencing and Analysis of the Genome of Puccinia sorghi L Schw, the Causal Agent of Maize Common Rust.</title>
        <authorList>
            <person name="Rochi L."/>
            <person name="Burguener G."/>
            <person name="Darino M."/>
            <person name="Turjanski A."/>
            <person name="Kreff E."/>
            <person name="Dieguez M.J."/>
            <person name="Sacco F."/>
        </authorList>
    </citation>
    <scope>NUCLEOTIDE SEQUENCE [LARGE SCALE GENOMIC DNA]</scope>
    <source>
        <strain evidence="2 3">RO10H11247</strain>
    </source>
</reference>
<name>A0A0L6UPU0_9BASI</name>
<keyword evidence="1" id="KW-1133">Transmembrane helix</keyword>
<organism evidence="2 3">
    <name type="scientific">Puccinia sorghi</name>
    <dbReference type="NCBI Taxonomy" id="27349"/>
    <lineage>
        <taxon>Eukaryota</taxon>
        <taxon>Fungi</taxon>
        <taxon>Dikarya</taxon>
        <taxon>Basidiomycota</taxon>
        <taxon>Pucciniomycotina</taxon>
        <taxon>Pucciniomycetes</taxon>
        <taxon>Pucciniales</taxon>
        <taxon>Pucciniaceae</taxon>
        <taxon>Puccinia</taxon>
    </lineage>
</organism>
<gene>
    <name evidence="2" type="ORF">VP01_435g2</name>
</gene>
<evidence type="ECO:0000313" key="3">
    <source>
        <dbReference type="Proteomes" id="UP000037035"/>
    </source>
</evidence>
<dbReference type="EMBL" id="LAVV01009457">
    <property type="protein sequence ID" value="KNZ50544.1"/>
    <property type="molecule type" value="Genomic_DNA"/>
</dbReference>
<comment type="caution">
    <text evidence="2">The sequence shown here is derived from an EMBL/GenBank/DDBJ whole genome shotgun (WGS) entry which is preliminary data.</text>
</comment>